<dbReference type="InterPro" id="IPR050077">
    <property type="entry name" value="LexA_repressor"/>
</dbReference>
<evidence type="ECO:0000256" key="2">
    <source>
        <dbReference type="ARBA" id="ARBA00022763"/>
    </source>
</evidence>
<evidence type="ECO:0000259" key="8">
    <source>
        <dbReference type="Pfam" id="PF00717"/>
    </source>
</evidence>
<evidence type="ECO:0000256" key="4">
    <source>
        <dbReference type="ARBA" id="ARBA00022813"/>
    </source>
</evidence>
<keyword evidence="10" id="KW-1185">Reference proteome</keyword>
<evidence type="ECO:0000256" key="5">
    <source>
        <dbReference type="ARBA" id="ARBA00023204"/>
    </source>
</evidence>
<dbReference type="Pfam" id="PF00717">
    <property type="entry name" value="Peptidase_S24"/>
    <property type="match status" value="1"/>
</dbReference>
<reference evidence="9 10" key="1">
    <citation type="submission" date="2024-09" db="EMBL/GenBank/DDBJ databases">
        <authorList>
            <person name="Sun Q."/>
            <person name="Mori K."/>
        </authorList>
    </citation>
    <scope>NUCLEOTIDE SEQUENCE [LARGE SCALE GENOMIC DNA]</scope>
    <source>
        <strain evidence="9 10">CCM 7706</strain>
    </source>
</reference>
<keyword evidence="4 7" id="KW-0068">Autocatalytic cleavage</keyword>
<dbReference type="SUPFAM" id="SSF51306">
    <property type="entry name" value="LexA/Signal peptidase"/>
    <property type="match status" value="1"/>
</dbReference>
<dbReference type="EMBL" id="JBHLWK010000016">
    <property type="protein sequence ID" value="MFC0205306.1"/>
    <property type="molecule type" value="Genomic_DNA"/>
</dbReference>
<dbReference type="CDD" id="cd06529">
    <property type="entry name" value="S24_LexA-like"/>
    <property type="match status" value="1"/>
</dbReference>
<evidence type="ECO:0000256" key="6">
    <source>
        <dbReference type="ARBA" id="ARBA00023236"/>
    </source>
</evidence>
<evidence type="ECO:0000256" key="3">
    <source>
        <dbReference type="ARBA" id="ARBA00022801"/>
    </source>
</evidence>
<accession>A0ABV6CY36</accession>
<gene>
    <name evidence="9" type="ORF">ACFFJC_13630</name>
</gene>
<protein>
    <submittedName>
        <fullName evidence="9">LexA family protein</fullName>
    </submittedName>
</protein>
<keyword evidence="6" id="KW-0742">SOS response</keyword>
<name>A0ABV6CY36_9SPHN</name>
<dbReference type="PANTHER" id="PTHR33516">
    <property type="entry name" value="LEXA REPRESSOR"/>
    <property type="match status" value="1"/>
</dbReference>
<dbReference type="Gene3D" id="2.10.109.10">
    <property type="entry name" value="Umud Fragment, subunit A"/>
    <property type="match status" value="1"/>
</dbReference>
<keyword evidence="5" id="KW-0234">DNA repair</keyword>
<evidence type="ECO:0000313" key="10">
    <source>
        <dbReference type="Proteomes" id="UP001589798"/>
    </source>
</evidence>
<proteinExistence type="inferred from homology"/>
<dbReference type="InterPro" id="IPR006197">
    <property type="entry name" value="Peptidase_S24_LexA"/>
</dbReference>
<organism evidence="9 10">
    <name type="scientific">Novosphingobium soli</name>
    <dbReference type="NCBI Taxonomy" id="574956"/>
    <lineage>
        <taxon>Bacteria</taxon>
        <taxon>Pseudomonadati</taxon>
        <taxon>Pseudomonadota</taxon>
        <taxon>Alphaproteobacteria</taxon>
        <taxon>Sphingomonadales</taxon>
        <taxon>Sphingomonadaceae</taxon>
        <taxon>Novosphingobium</taxon>
    </lineage>
</organism>
<dbReference type="InterPro" id="IPR039418">
    <property type="entry name" value="LexA-like"/>
</dbReference>
<sequence>MFLSHGLLESKPVPLADLPPDLRLKVIGAAGAGFPSPAQDWEETAIDLVELLRLDRAASFVFRVSGQSMVDAGLFDSDVVIVDRDAKAVNGRIVIAVVDGGFVIRQLSMRSGVPVLEARNSQMRYEPVVADEHVEVWGVVRASVRNLKV</sequence>
<dbReference type="InterPro" id="IPR015927">
    <property type="entry name" value="Peptidase_S24_S26A/B/C"/>
</dbReference>
<dbReference type="PRINTS" id="PR00726">
    <property type="entry name" value="LEXASERPTASE"/>
</dbReference>
<keyword evidence="2" id="KW-0227">DNA damage</keyword>
<evidence type="ECO:0000313" key="9">
    <source>
        <dbReference type="EMBL" id="MFC0205306.1"/>
    </source>
</evidence>
<feature type="domain" description="Peptidase S24/S26A/S26B/S26C" evidence="8">
    <location>
        <begin position="26"/>
        <end position="140"/>
    </location>
</feature>
<comment type="similarity">
    <text evidence="1 7">Belongs to the peptidase S24 family.</text>
</comment>
<dbReference type="Proteomes" id="UP001589798">
    <property type="component" value="Unassembled WGS sequence"/>
</dbReference>
<dbReference type="PANTHER" id="PTHR33516:SF2">
    <property type="entry name" value="LEXA REPRESSOR-RELATED"/>
    <property type="match status" value="1"/>
</dbReference>
<evidence type="ECO:0000256" key="7">
    <source>
        <dbReference type="RuleBase" id="RU003991"/>
    </source>
</evidence>
<dbReference type="NCBIfam" id="NF007621">
    <property type="entry name" value="PRK10276.1"/>
    <property type="match status" value="1"/>
</dbReference>
<evidence type="ECO:0000256" key="1">
    <source>
        <dbReference type="ARBA" id="ARBA00007484"/>
    </source>
</evidence>
<comment type="caution">
    <text evidence="9">The sequence shown here is derived from an EMBL/GenBank/DDBJ whole genome shotgun (WGS) entry which is preliminary data.</text>
</comment>
<dbReference type="InterPro" id="IPR036286">
    <property type="entry name" value="LexA/Signal_pep-like_sf"/>
</dbReference>
<keyword evidence="3 7" id="KW-0378">Hydrolase</keyword>
<dbReference type="RefSeq" id="WP_379488042.1">
    <property type="nucleotide sequence ID" value="NZ_JBHLWK010000016.1"/>
</dbReference>